<name>A0ABT0NDX9_9GAMM</name>
<dbReference type="InterPro" id="IPR001279">
    <property type="entry name" value="Metallo-B-lactamas"/>
</dbReference>
<dbReference type="EMBL" id="JAKIKT010000010">
    <property type="protein sequence ID" value="MCL2915997.1"/>
    <property type="molecule type" value="Genomic_DNA"/>
</dbReference>
<reference evidence="2 3" key="1">
    <citation type="submission" date="2022-01" db="EMBL/GenBank/DDBJ databases">
        <title>Whole genome-based taxonomy of the Shewanellaceae.</title>
        <authorList>
            <person name="Martin-Rodriguez A.J."/>
        </authorList>
    </citation>
    <scope>NUCLEOTIDE SEQUENCE [LARGE SCALE GENOMIC DNA]</scope>
    <source>
        <strain evidence="2 3">DSM 21332</strain>
    </source>
</reference>
<proteinExistence type="predicted"/>
<feature type="domain" description="Metallo-beta-lactamase" evidence="1">
    <location>
        <begin position="102"/>
        <end position="295"/>
    </location>
</feature>
<sequence length="348" mass="39516">MGKTVKILLAGVLIMSSILGVQHLMDDQQDGKFVNQDPEFRQSTNIVEILKAYWRLERDSPKPDFELPVHSISKQALEEETQDVVYRLGHSSLLLKINGELILTDPVFSDRASPVQFAGPKRFHNTPISIAELPQVDTVVISHDHYDHLDKRAVRKLAAKTTRFLVPLRNGKRLVDWGVPSEKVTEFAWWDSVTVAGVEYVFTPTQHFSGRGLFDGNTTLWGSWVIRSQHTKVFFSGDSGYFDGFKTIGDRYGPFDLTFIETGAYNELWSNIHMFPAQSVQAHQDLKGKVMLPIHNSTFDLAMHNWQEPLEQALSISNDRGVTMVSPEVGQRMEIQAPLPLNTWWRKG</sequence>
<organism evidence="2 3">
    <name type="scientific">Shewanella corallii</name>
    <dbReference type="NCBI Taxonomy" id="560080"/>
    <lineage>
        <taxon>Bacteria</taxon>
        <taxon>Pseudomonadati</taxon>
        <taxon>Pseudomonadota</taxon>
        <taxon>Gammaproteobacteria</taxon>
        <taxon>Alteromonadales</taxon>
        <taxon>Shewanellaceae</taxon>
        <taxon>Shewanella</taxon>
    </lineage>
</organism>
<dbReference type="Pfam" id="PF12706">
    <property type="entry name" value="Lactamase_B_2"/>
    <property type="match status" value="1"/>
</dbReference>
<protein>
    <submittedName>
        <fullName evidence="2">MBL fold metallo-hydrolase</fullName>
    </submittedName>
</protein>
<dbReference type="RefSeq" id="WP_249250560.1">
    <property type="nucleotide sequence ID" value="NZ_JAKIKT010000010.1"/>
</dbReference>
<dbReference type="Gene3D" id="3.60.15.10">
    <property type="entry name" value="Ribonuclease Z/Hydroxyacylglutathione hydrolase-like"/>
    <property type="match status" value="1"/>
</dbReference>
<comment type="caution">
    <text evidence="2">The sequence shown here is derived from an EMBL/GenBank/DDBJ whole genome shotgun (WGS) entry which is preliminary data.</text>
</comment>
<dbReference type="PANTHER" id="PTHR15032">
    <property type="entry name" value="N-ACYL-PHOSPHATIDYLETHANOLAMINE-HYDROLYZING PHOSPHOLIPASE D"/>
    <property type="match status" value="1"/>
</dbReference>
<dbReference type="Proteomes" id="UP001202831">
    <property type="component" value="Unassembled WGS sequence"/>
</dbReference>
<gene>
    <name evidence="2" type="ORF">L2725_19845</name>
</gene>
<dbReference type="InterPro" id="IPR036866">
    <property type="entry name" value="RibonucZ/Hydroxyglut_hydro"/>
</dbReference>
<dbReference type="SUPFAM" id="SSF56281">
    <property type="entry name" value="Metallo-hydrolase/oxidoreductase"/>
    <property type="match status" value="1"/>
</dbReference>
<dbReference type="PANTHER" id="PTHR15032:SF4">
    <property type="entry name" value="N-ACYL-PHOSPHATIDYLETHANOLAMINE-HYDROLYZING PHOSPHOLIPASE D"/>
    <property type="match status" value="1"/>
</dbReference>
<keyword evidence="3" id="KW-1185">Reference proteome</keyword>
<evidence type="ECO:0000259" key="1">
    <source>
        <dbReference type="Pfam" id="PF12706"/>
    </source>
</evidence>
<evidence type="ECO:0000313" key="2">
    <source>
        <dbReference type="EMBL" id="MCL2915997.1"/>
    </source>
</evidence>
<evidence type="ECO:0000313" key="3">
    <source>
        <dbReference type="Proteomes" id="UP001202831"/>
    </source>
</evidence>
<accession>A0ABT0NDX9</accession>